<dbReference type="Proteomes" id="UP000195570">
    <property type="component" value="Unassembled WGS sequence"/>
</dbReference>
<comment type="caution">
    <text evidence="1">The sequence shown here is derived from an EMBL/GenBank/DDBJ whole genome shotgun (WGS) entry which is preliminary data.</text>
</comment>
<dbReference type="RefSeq" id="XP_067082994.1">
    <property type="nucleotide sequence ID" value="XM_067226893.1"/>
</dbReference>
<keyword evidence="2" id="KW-1185">Reference proteome</keyword>
<protein>
    <submittedName>
        <fullName evidence="1">Uncharacterized protein</fullName>
    </submittedName>
</protein>
<evidence type="ECO:0000313" key="1">
    <source>
        <dbReference type="EMBL" id="SCU72505.1"/>
    </source>
</evidence>
<organism evidence="1 2">
    <name type="scientific">Trypanosoma equiperdum</name>
    <dbReference type="NCBI Taxonomy" id="5694"/>
    <lineage>
        <taxon>Eukaryota</taxon>
        <taxon>Discoba</taxon>
        <taxon>Euglenozoa</taxon>
        <taxon>Kinetoplastea</taxon>
        <taxon>Metakinetoplastina</taxon>
        <taxon>Trypanosomatida</taxon>
        <taxon>Trypanosomatidae</taxon>
        <taxon>Trypanosoma</taxon>
    </lineage>
</organism>
<evidence type="ECO:0000313" key="2">
    <source>
        <dbReference type="Proteomes" id="UP000195570"/>
    </source>
</evidence>
<sequence>MHRMPFNSFPNLSIDAMTRGAVPCTNPCHLGGDPALPDGKFLRQKSAVLPGRKIPKHSFTSGCTLNRSPLTGEKPVVYHSPLCSLPLFAPFTPRTPHTFQKLRDPRARRPISLSLLISSNPHNLQPHQLHHILKPPRLLCCVFGFCLNEGIHQFQSP</sequence>
<dbReference type="AlphaFoldDB" id="A0A1G4IJH9"/>
<reference evidence="1" key="1">
    <citation type="submission" date="2016-09" db="EMBL/GenBank/DDBJ databases">
        <authorList>
            <person name="Hebert L."/>
            <person name="Moumen B."/>
        </authorList>
    </citation>
    <scope>NUCLEOTIDE SEQUENCE [LARGE SCALE GENOMIC DNA]</scope>
    <source>
        <strain evidence="1">OVI</strain>
    </source>
</reference>
<dbReference type="GeneID" id="92378022"/>
<dbReference type="EMBL" id="CZPT02001876">
    <property type="protein sequence ID" value="SCU72505.1"/>
    <property type="molecule type" value="Genomic_DNA"/>
</dbReference>
<dbReference type="VEuPathDB" id="TriTrypDB:TEOVI_000408200"/>
<proteinExistence type="predicted"/>
<accession>A0A1G4IJH9</accession>
<name>A0A1G4IJH9_TRYEQ</name>
<gene>
    <name evidence="1" type="ORF">TEOVI_000408200</name>
</gene>